<proteinExistence type="predicted"/>
<dbReference type="Proteomes" id="UP001151081">
    <property type="component" value="Unassembled WGS sequence"/>
</dbReference>
<reference evidence="1 2" key="1">
    <citation type="submission" date="2021-04" db="EMBL/GenBank/DDBJ databases">
        <title>Genome analysis of Polyangium sp.</title>
        <authorList>
            <person name="Li Y."/>
            <person name="Wang J."/>
        </authorList>
    </citation>
    <scope>NUCLEOTIDE SEQUENCE [LARGE SCALE GENOMIC DNA]</scope>
    <source>
        <strain evidence="1 2">SDU14</strain>
    </source>
</reference>
<evidence type="ECO:0000313" key="2">
    <source>
        <dbReference type="Proteomes" id="UP001151081"/>
    </source>
</evidence>
<dbReference type="EMBL" id="JAGTJJ010000051">
    <property type="protein sequence ID" value="MDC3987300.1"/>
    <property type="molecule type" value="Genomic_DNA"/>
</dbReference>
<accession>A0A9X3XDF6</accession>
<dbReference type="AlphaFoldDB" id="A0A9X3XDF6"/>
<sequence length="172" mass="18799">MLPNLAAEVAFWQKAFGLDDWTIEARHVEDLRYPCHDAGAGYPTKGERMAGLCDADRVARTARIRICTPRTFRQLRQWPEAVCHEVMHVLGAAYRTPGWTIQNEHRTINVVAPMLVKARRKDPALAARAAGVFAEACRRCAAALSPPTKSPIIAEADRAAAMSVSPPAGGAR</sequence>
<dbReference type="RefSeq" id="WP_272459582.1">
    <property type="nucleotide sequence ID" value="NZ_JAGTJJ010000051.1"/>
</dbReference>
<keyword evidence="2" id="KW-1185">Reference proteome</keyword>
<name>A0A9X3XDF6_9BACT</name>
<comment type="caution">
    <text evidence="1">The sequence shown here is derived from an EMBL/GenBank/DDBJ whole genome shotgun (WGS) entry which is preliminary data.</text>
</comment>
<organism evidence="1 2">
    <name type="scientific">Polyangium jinanense</name>
    <dbReference type="NCBI Taxonomy" id="2829994"/>
    <lineage>
        <taxon>Bacteria</taxon>
        <taxon>Pseudomonadati</taxon>
        <taxon>Myxococcota</taxon>
        <taxon>Polyangia</taxon>
        <taxon>Polyangiales</taxon>
        <taxon>Polyangiaceae</taxon>
        <taxon>Polyangium</taxon>
    </lineage>
</organism>
<protein>
    <submittedName>
        <fullName evidence="1">Uncharacterized protein</fullName>
    </submittedName>
</protein>
<evidence type="ECO:0000313" key="1">
    <source>
        <dbReference type="EMBL" id="MDC3987300.1"/>
    </source>
</evidence>
<gene>
    <name evidence="1" type="ORF">KEG57_42925</name>
</gene>